<dbReference type="SUPFAM" id="SSF53335">
    <property type="entry name" value="S-adenosyl-L-methionine-dependent methyltransferases"/>
    <property type="match status" value="1"/>
</dbReference>
<comment type="catalytic activity">
    <reaction evidence="4 5">
        <text>L-glutaminyl-[peptide chain release factor] + S-adenosyl-L-methionine = N(5)-methyl-L-glutaminyl-[peptide chain release factor] + S-adenosyl-L-homocysteine + H(+)</text>
        <dbReference type="Rhea" id="RHEA:42896"/>
        <dbReference type="Rhea" id="RHEA-COMP:10271"/>
        <dbReference type="Rhea" id="RHEA-COMP:10272"/>
        <dbReference type="ChEBI" id="CHEBI:15378"/>
        <dbReference type="ChEBI" id="CHEBI:30011"/>
        <dbReference type="ChEBI" id="CHEBI:57856"/>
        <dbReference type="ChEBI" id="CHEBI:59789"/>
        <dbReference type="ChEBI" id="CHEBI:61891"/>
        <dbReference type="EC" id="2.1.1.297"/>
    </reaction>
</comment>
<evidence type="ECO:0000256" key="2">
    <source>
        <dbReference type="ARBA" id="ARBA00022679"/>
    </source>
</evidence>
<keyword evidence="1 5" id="KW-0489">Methyltransferase</keyword>
<evidence type="ECO:0000256" key="4">
    <source>
        <dbReference type="ARBA" id="ARBA00048391"/>
    </source>
</evidence>
<dbReference type="Pfam" id="PF17827">
    <property type="entry name" value="PrmC_N"/>
    <property type="match status" value="1"/>
</dbReference>
<dbReference type="InterPro" id="IPR040758">
    <property type="entry name" value="PrmC_N"/>
</dbReference>
<dbReference type="EC" id="2.1.1.297" evidence="5"/>
<proteinExistence type="inferred from homology"/>
<dbReference type="RefSeq" id="WP_212786211.1">
    <property type="nucleotide sequence ID" value="NZ_AP019536.1"/>
</dbReference>
<protein>
    <recommendedName>
        <fullName evidence="5">Release factor glutamine methyltransferase</fullName>
        <shortName evidence="5">RF MTase</shortName>
        <ecNumber evidence="5">2.1.1.297</ecNumber>
    </recommendedName>
    <alternativeName>
        <fullName evidence="5">N5-glutamine methyltransferase PrmC</fullName>
    </alternativeName>
    <alternativeName>
        <fullName evidence="5">Protein-(glutamine-N5) MTase PrmC</fullName>
    </alternativeName>
    <alternativeName>
        <fullName evidence="5">Protein-glutamine N-methyltransferase PrmC</fullName>
    </alternativeName>
</protein>
<dbReference type="InterPro" id="IPR007848">
    <property type="entry name" value="Small_mtfrase_dom"/>
</dbReference>
<feature type="binding site" evidence="5">
    <location>
        <begin position="123"/>
        <end position="127"/>
    </location>
    <ligand>
        <name>S-adenosyl-L-methionine</name>
        <dbReference type="ChEBI" id="CHEBI:59789"/>
    </ligand>
</feature>
<dbReference type="NCBIfam" id="TIGR03534">
    <property type="entry name" value="RF_mod_PrmC"/>
    <property type="match status" value="1"/>
</dbReference>
<evidence type="ECO:0000256" key="3">
    <source>
        <dbReference type="ARBA" id="ARBA00022691"/>
    </source>
</evidence>
<dbReference type="InterPro" id="IPR019874">
    <property type="entry name" value="RF_methyltr_PrmC"/>
</dbReference>
<feature type="binding site" evidence="5">
    <location>
        <position position="189"/>
    </location>
    <ligand>
        <name>S-adenosyl-L-methionine</name>
        <dbReference type="ChEBI" id="CHEBI:59789"/>
    </ligand>
</feature>
<evidence type="ECO:0000313" key="8">
    <source>
        <dbReference type="EMBL" id="BBI98584.1"/>
    </source>
</evidence>
<evidence type="ECO:0000259" key="7">
    <source>
        <dbReference type="Pfam" id="PF17827"/>
    </source>
</evidence>
<dbReference type="Pfam" id="PF05175">
    <property type="entry name" value="MTS"/>
    <property type="match status" value="1"/>
</dbReference>
<dbReference type="KEGG" id="fku:FGKAn22_02770"/>
<keyword evidence="2 5" id="KW-0808">Transferase</keyword>
<dbReference type="HAMAP" id="MF_02126">
    <property type="entry name" value="RF_methyltr_PrmC"/>
    <property type="match status" value="1"/>
</dbReference>
<feature type="binding site" evidence="5">
    <location>
        <position position="174"/>
    </location>
    <ligand>
        <name>S-adenosyl-L-methionine</name>
        <dbReference type="ChEBI" id="CHEBI:59789"/>
    </ligand>
</feature>
<dbReference type="FunFam" id="3.40.50.150:FF:000053">
    <property type="entry name" value="Release factor glutamine methyltransferase"/>
    <property type="match status" value="1"/>
</dbReference>
<dbReference type="InterPro" id="IPR004556">
    <property type="entry name" value="HemK-like"/>
</dbReference>
<evidence type="ECO:0000313" key="9">
    <source>
        <dbReference type="Proteomes" id="UP001319121"/>
    </source>
</evidence>
<dbReference type="PANTHER" id="PTHR18895">
    <property type="entry name" value="HEMK METHYLTRANSFERASE"/>
    <property type="match status" value="1"/>
</dbReference>
<comment type="similarity">
    <text evidence="5">Belongs to the protein N5-glutamine methyltransferase family. PrmC subfamily.</text>
</comment>
<dbReference type="AlphaFoldDB" id="A0AAN1VYU1"/>
<keyword evidence="3 5" id="KW-0949">S-adenosyl-L-methionine</keyword>
<comment type="function">
    <text evidence="5">Methylates the class 1 translation termination release factors RF1/PrfA and RF2/PrfB on the glutamine residue of the universally conserved GGQ motif.</text>
</comment>
<dbReference type="Gene3D" id="3.40.50.150">
    <property type="entry name" value="Vaccinia Virus protein VP39"/>
    <property type="match status" value="1"/>
</dbReference>
<dbReference type="PROSITE" id="PS00092">
    <property type="entry name" value="N6_MTASE"/>
    <property type="match status" value="1"/>
</dbReference>
<dbReference type="Proteomes" id="UP001319121">
    <property type="component" value="Chromosome"/>
</dbReference>
<evidence type="ECO:0000256" key="1">
    <source>
        <dbReference type="ARBA" id="ARBA00022603"/>
    </source>
</evidence>
<dbReference type="InterPro" id="IPR050320">
    <property type="entry name" value="N5-glutamine_MTase"/>
</dbReference>
<dbReference type="GO" id="GO:0032259">
    <property type="term" value="P:methylation"/>
    <property type="evidence" value="ECO:0007669"/>
    <property type="project" value="UniProtKB-KW"/>
</dbReference>
<dbReference type="InterPro" id="IPR029063">
    <property type="entry name" value="SAM-dependent_MTases_sf"/>
</dbReference>
<accession>A0AAN1VYU1</accession>
<dbReference type="GO" id="GO:0003676">
    <property type="term" value="F:nucleic acid binding"/>
    <property type="evidence" value="ECO:0007669"/>
    <property type="project" value="InterPro"/>
</dbReference>
<dbReference type="PANTHER" id="PTHR18895:SF74">
    <property type="entry name" value="MTRF1L RELEASE FACTOR GLUTAMINE METHYLTRANSFERASE"/>
    <property type="match status" value="1"/>
</dbReference>
<keyword evidence="9" id="KW-1185">Reference proteome</keyword>
<feature type="binding site" evidence="5">
    <location>
        <position position="146"/>
    </location>
    <ligand>
        <name>S-adenosyl-L-methionine</name>
        <dbReference type="ChEBI" id="CHEBI:59789"/>
    </ligand>
</feature>
<feature type="binding site" evidence="5">
    <location>
        <begin position="189"/>
        <end position="192"/>
    </location>
    <ligand>
        <name>substrate</name>
    </ligand>
</feature>
<dbReference type="InterPro" id="IPR002052">
    <property type="entry name" value="DNA_methylase_N6_adenine_CS"/>
</dbReference>
<dbReference type="Gene3D" id="1.10.8.10">
    <property type="entry name" value="DNA helicase RuvA subunit, C-terminal domain"/>
    <property type="match status" value="1"/>
</dbReference>
<dbReference type="NCBIfam" id="TIGR00536">
    <property type="entry name" value="hemK_fam"/>
    <property type="match status" value="1"/>
</dbReference>
<name>A0AAN1VYU1_9PROT</name>
<feature type="domain" description="Methyltransferase small" evidence="6">
    <location>
        <begin position="102"/>
        <end position="199"/>
    </location>
</feature>
<sequence>MPPSIQFLLTQDKAALESALSLDPGTARIEVQMLLQHVLGVSRAYLLAHPEQVLDEAQASAYRALLNRRMAGEPLAYILGEREFFGLDFRVTPATLIPRPDTELLVELALQRMPQGGRVLDLGTGSGAIALSIAHSRPDAEVTAADFSNDALEVARDNALRLNIGNTHFAQSDWFSALAGECFDLIVSNPPYIADADAHLEQGDLRFEPHTALASGADGLDDIRRIIADAKEHLTAGGWLMFEHGYDQAERVRGLLIEAGFAEVFSARDLAGIERVSGGRLPL</sequence>
<evidence type="ECO:0000256" key="5">
    <source>
        <dbReference type="HAMAP-Rule" id="MF_02126"/>
    </source>
</evidence>
<dbReference type="GO" id="GO:0102559">
    <property type="term" value="F:peptide chain release factor N(5)-glutamine methyltransferase activity"/>
    <property type="evidence" value="ECO:0007669"/>
    <property type="project" value="UniProtKB-EC"/>
</dbReference>
<dbReference type="EMBL" id="AP019536">
    <property type="protein sequence ID" value="BBI98584.1"/>
    <property type="molecule type" value="Genomic_DNA"/>
</dbReference>
<feature type="domain" description="Release factor glutamine methyltransferase N-terminal" evidence="7">
    <location>
        <begin position="24"/>
        <end position="80"/>
    </location>
</feature>
<dbReference type="CDD" id="cd02440">
    <property type="entry name" value="AdoMet_MTases"/>
    <property type="match status" value="1"/>
</dbReference>
<reference evidence="8 9" key="1">
    <citation type="submission" date="2019-03" db="EMBL/GenBank/DDBJ databases">
        <title>Complete genome sequence of Ferrigenium kumadai strain An22, a microaerophilic iron-oxidizing bacterium isolated from a paddy field soil.</title>
        <authorList>
            <person name="Watanabe T."/>
            <person name="Asakawa S."/>
        </authorList>
    </citation>
    <scope>NUCLEOTIDE SEQUENCE [LARGE SCALE GENOMIC DNA]</scope>
    <source>
        <strain evidence="8 9">An22</strain>
    </source>
</reference>
<evidence type="ECO:0000259" key="6">
    <source>
        <dbReference type="Pfam" id="PF05175"/>
    </source>
</evidence>
<organism evidence="8 9">
    <name type="scientific">Ferrigenium kumadai</name>
    <dbReference type="NCBI Taxonomy" id="1682490"/>
    <lineage>
        <taxon>Bacteria</taxon>
        <taxon>Pseudomonadati</taxon>
        <taxon>Pseudomonadota</taxon>
        <taxon>Betaproteobacteria</taxon>
        <taxon>Nitrosomonadales</taxon>
        <taxon>Gallionellaceae</taxon>
        <taxon>Ferrigenium</taxon>
    </lineage>
</organism>
<gene>
    <name evidence="5 8" type="primary">prmC</name>
    <name evidence="8" type="ORF">FGKAn22_02770</name>
</gene>